<evidence type="ECO:0000259" key="3">
    <source>
        <dbReference type="Pfam" id="PF00248"/>
    </source>
</evidence>
<dbReference type="AlphaFoldDB" id="A0A0G4NGE1"/>
<dbReference type="InterPro" id="IPR018170">
    <property type="entry name" value="Aldo/ket_reductase_CS"/>
</dbReference>
<dbReference type="Proteomes" id="UP000045706">
    <property type="component" value="Unassembled WGS sequence"/>
</dbReference>
<name>A0A0G4NGE1_VERLO</name>
<dbReference type="InterPro" id="IPR023210">
    <property type="entry name" value="NADP_OxRdtase_dom"/>
</dbReference>
<dbReference type="PRINTS" id="PR00069">
    <property type="entry name" value="ALDKETRDTASE"/>
</dbReference>
<dbReference type="InterPro" id="IPR036812">
    <property type="entry name" value="NAD(P)_OxRdtase_dom_sf"/>
</dbReference>
<dbReference type="InterPro" id="IPR020471">
    <property type="entry name" value="AKR"/>
</dbReference>
<dbReference type="Gene3D" id="3.20.20.100">
    <property type="entry name" value="NADP-dependent oxidoreductase domain"/>
    <property type="match status" value="1"/>
</dbReference>
<gene>
    <name evidence="4" type="ORF">BN1723_016544</name>
</gene>
<evidence type="ECO:0000313" key="5">
    <source>
        <dbReference type="Proteomes" id="UP000045706"/>
    </source>
</evidence>
<dbReference type="FunFam" id="3.20.20.100:FF:000002">
    <property type="entry name" value="2,5-diketo-D-gluconic acid reductase A"/>
    <property type="match status" value="1"/>
</dbReference>
<reference evidence="5" key="1">
    <citation type="submission" date="2015-05" db="EMBL/GenBank/DDBJ databases">
        <authorList>
            <person name="Fogelqvist Johan"/>
        </authorList>
    </citation>
    <scope>NUCLEOTIDE SEQUENCE [LARGE SCALE GENOMIC DNA]</scope>
</reference>
<feature type="region of interest" description="Disordered" evidence="2">
    <location>
        <begin position="1"/>
        <end position="32"/>
    </location>
</feature>
<evidence type="ECO:0000256" key="2">
    <source>
        <dbReference type="SAM" id="MobiDB-lite"/>
    </source>
</evidence>
<organism evidence="4 5">
    <name type="scientific">Verticillium longisporum</name>
    <name type="common">Verticillium dahliae var. longisporum</name>
    <dbReference type="NCBI Taxonomy" id="100787"/>
    <lineage>
        <taxon>Eukaryota</taxon>
        <taxon>Fungi</taxon>
        <taxon>Dikarya</taxon>
        <taxon>Ascomycota</taxon>
        <taxon>Pezizomycotina</taxon>
        <taxon>Sordariomycetes</taxon>
        <taxon>Hypocreomycetidae</taxon>
        <taxon>Glomerellales</taxon>
        <taxon>Plectosphaerellaceae</taxon>
        <taxon>Verticillium</taxon>
    </lineage>
</organism>
<dbReference type="GO" id="GO:0016616">
    <property type="term" value="F:oxidoreductase activity, acting on the CH-OH group of donors, NAD or NADP as acceptor"/>
    <property type="evidence" value="ECO:0007669"/>
    <property type="project" value="UniProtKB-ARBA"/>
</dbReference>
<dbReference type="PANTHER" id="PTHR11732">
    <property type="entry name" value="ALDO/KETO REDUCTASE"/>
    <property type="match status" value="1"/>
</dbReference>
<sequence length="482" mass="52518">MESGDDPETEKKIVQPSSTGSELVRISSETQPGRTVLPEPVAKAISLATRSSSLALRVGTLITSYGFDAAKFTTLSSLELGRGILEGILHRAGQNAIARSQSTLARVDAETVIERSLESLHMAMSQIVFWTTAGFYVAETTFAAGSQITQLLLSSLDQFFGSTDSSRAIASIITLVRREFQNPATGGNPGTWQGEAGKVKAAVSFAVQNGYKLVDCAYCYANEDEVGEGLKDAFAAGVKREDIFVTSKLWGTYQTSDARVEEALDKSLKSLGLEYLDLYLIHWPVAMNPEGNHDRFPTLPDGSRDLIRDHKHTDTWKSMEKLLDTGKVKAIGVCNYSKRYLEELLPVAKVVPAVNQIENHPSLPQDEIVSLCKEKGIHIMSYSPFGSTGGPLMSASVIVKIAEKHGVSPGTVLLSYNTSRGTTVLPKSTSTDRIKANLQTIKLDDEDLKSLNDYSADLAAKNEFKRYVYPPFGIDFGFPDKS</sequence>
<dbReference type="Pfam" id="PF00248">
    <property type="entry name" value="Aldo_ket_red"/>
    <property type="match status" value="1"/>
</dbReference>
<feature type="domain" description="NADP-dependent oxidoreductase" evidence="3">
    <location>
        <begin position="196"/>
        <end position="452"/>
    </location>
</feature>
<keyword evidence="1" id="KW-0560">Oxidoreductase</keyword>
<proteinExistence type="predicted"/>
<dbReference type="PROSITE" id="PS00062">
    <property type="entry name" value="ALDOKETO_REDUCTASE_2"/>
    <property type="match status" value="1"/>
</dbReference>
<protein>
    <recommendedName>
        <fullName evidence="3">NADP-dependent oxidoreductase domain-containing protein</fullName>
    </recommendedName>
</protein>
<feature type="compositionally biased region" description="Polar residues" evidence="2">
    <location>
        <begin position="15"/>
        <end position="32"/>
    </location>
</feature>
<dbReference type="SUPFAM" id="SSF51430">
    <property type="entry name" value="NAD(P)-linked oxidoreductase"/>
    <property type="match status" value="1"/>
</dbReference>
<dbReference type="EMBL" id="CVQI01034795">
    <property type="protein sequence ID" value="CRK45410.1"/>
    <property type="molecule type" value="Genomic_DNA"/>
</dbReference>
<evidence type="ECO:0000256" key="1">
    <source>
        <dbReference type="ARBA" id="ARBA00023002"/>
    </source>
</evidence>
<accession>A0A0G4NGE1</accession>
<evidence type="ECO:0000313" key="4">
    <source>
        <dbReference type="EMBL" id="CRK45410.1"/>
    </source>
</evidence>